<dbReference type="Proteomes" id="UP000799640">
    <property type="component" value="Unassembled WGS sequence"/>
</dbReference>
<organism evidence="1 2">
    <name type="scientific">Trichodelitschia bisporula</name>
    <dbReference type="NCBI Taxonomy" id="703511"/>
    <lineage>
        <taxon>Eukaryota</taxon>
        <taxon>Fungi</taxon>
        <taxon>Dikarya</taxon>
        <taxon>Ascomycota</taxon>
        <taxon>Pezizomycotina</taxon>
        <taxon>Dothideomycetes</taxon>
        <taxon>Dothideomycetes incertae sedis</taxon>
        <taxon>Phaeotrichales</taxon>
        <taxon>Phaeotrichaceae</taxon>
        <taxon>Trichodelitschia</taxon>
    </lineage>
</organism>
<dbReference type="EMBL" id="ML996701">
    <property type="protein sequence ID" value="KAF2398181.1"/>
    <property type="molecule type" value="Genomic_DNA"/>
</dbReference>
<evidence type="ECO:0000313" key="2">
    <source>
        <dbReference type="Proteomes" id="UP000799640"/>
    </source>
</evidence>
<name>A0A6G1HQK1_9PEZI</name>
<gene>
    <name evidence="1" type="ORF">EJ06DRAFT_523524</name>
</gene>
<sequence length="305" mass="34108">MDVQFKTADASKAVIDVINQRGLVRAILNRKGGSKFAVYTATGERSQHRPLRCSKNRKRRPSLPDCAALQVWMVPYTAMCEKLREIKLITRRIEILHLRAYAERRDRPRRKTSSTNPAGSHFMEQIQASITEALAGQARFETMHKESVGTIDALRKEVVELRDSDEDLSRRLGRVEEKHTLMIKSLLEEWSAPGSASDVRGPSLVMRRNQQDIARWGSSRHQAGFERVYGVELGAASLIVDTIPDLLLVIDVAAHTKLLYRWEGSAKVQVIQTGAAGIVKEYLATEPGQRANLFRPGGEIGSEGP</sequence>
<evidence type="ECO:0000313" key="1">
    <source>
        <dbReference type="EMBL" id="KAF2398181.1"/>
    </source>
</evidence>
<keyword evidence="2" id="KW-1185">Reference proteome</keyword>
<protein>
    <submittedName>
        <fullName evidence="1">Uncharacterized protein</fullName>
    </submittedName>
</protein>
<proteinExistence type="predicted"/>
<reference evidence="1" key="1">
    <citation type="journal article" date="2020" name="Stud. Mycol.">
        <title>101 Dothideomycetes genomes: a test case for predicting lifestyles and emergence of pathogens.</title>
        <authorList>
            <person name="Haridas S."/>
            <person name="Albert R."/>
            <person name="Binder M."/>
            <person name="Bloem J."/>
            <person name="Labutti K."/>
            <person name="Salamov A."/>
            <person name="Andreopoulos B."/>
            <person name="Baker S."/>
            <person name="Barry K."/>
            <person name="Bills G."/>
            <person name="Bluhm B."/>
            <person name="Cannon C."/>
            <person name="Castanera R."/>
            <person name="Culley D."/>
            <person name="Daum C."/>
            <person name="Ezra D."/>
            <person name="Gonzalez J."/>
            <person name="Henrissat B."/>
            <person name="Kuo A."/>
            <person name="Liang C."/>
            <person name="Lipzen A."/>
            <person name="Lutzoni F."/>
            <person name="Magnuson J."/>
            <person name="Mondo S."/>
            <person name="Nolan M."/>
            <person name="Ohm R."/>
            <person name="Pangilinan J."/>
            <person name="Park H.-J."/>
            <person name="Ramirez L."/>
            <person name="Alfaro M."/>
            <person name="Sun H."/>
            <person name="Tritt A."/>
            <person name="Yoshinaga Y."/>
            <person name="Zwiers L.-H."/>
            <person name="Turgeon B."/>
            <person name="Goodwin S."/>
            <person name="Spatafora J."/>
            <person name="Crous P."/>
            <person name="Grigoriev I."/>
        </authorList>
    </citation>
    <scope>NUCLEOTIDE SEQUENCE</scope>
    <source>
        <strain evidence="1">CBS 262.69</strain>
    </source>
</reference>
<dbReference type="AlphaFoldDB" id="A0A6G1HQK1"/>
<accession>A0A6G1HQK1</accession>